<evidence type="ECO:0000256" key="1">
    <source>
        <dbReference type="ARBA" id="ARBA00022485"/>
    </source>
</evidence>
<dbReference type="Gene3D" id="1.10.340.30">
    <property type="entry name" value="Hypothetical protein, domain 2"/>
    <property type="match status" value="1"/>
</dbReference>
<dbReference type="SMART" id="SM00478">
    <property type="entry name" value="ENDO3c"/>
    <property type="match status" value="1"/>
</dbReference>
<dbReference type="RefSeq" id="WP_023947620.1">
    <property type="nucleotide sequence ID" value="NZ_UAWL01000006.1"/>
</dbReference>
<name>A0A2X3DCY0_9HELI</name>
<keyword evidence="6" id="KW-0456">Lyase</keyword>
<dbReference type="Proteomes" id="UP000250166">
    <property type="component" value="Unassembled WGS sequence"/>
</dbReference>
<reference evidence="6 7" key="1">
    <citation type="submission" date="2018-06" db="EMBL/GenBank/DDBJ databases">
        <authorList>
            <consortium name="Pathogen Informatics"/>
            <person name="Doyle S."/>
        </authorList>
    </citation>
    <scope>NUCLEOTIDE SEQUENCE [LARGE SCALE GENOMIC DNA]</scope>
    <source>
        <strain evidence="6 7">NCTC13102</strain>
    </source>
</reference>
<dbReference type="InterPro" id="IPR003265">
    <property type="entry name" value="HhH-GPD_domain"/>
</dbReference>
<evidence type="ECO:0000256" key="2">
    <source>
        <dbReference type="ARBA" id="ARBA00022723"/>
    </source>
</evidence>
<evidence type="ECO:0000256" key="3">
    <source>
        <dbReference type="ARBA" id="ARBA00023004"/>
    </source>
</evidence>
<keyword evidence="1" id="KW-0004">4Fe-4S</keyword>
<dbReference type="EC" id="4.2.99.18" evidence="6"/>
<dbReference type="Gene3D" id="1.10.1670.10">
    <property type="entry name" value="Helix-hairpin-Helix base-excision DNA repair enzymes (C-terminal)"/>
    <property type="match status" value="1"/>
</dbReference>
<dbReference type="SUPFAM" id="SSF48150">
    <property type="entry name" value="DNA-glycosylase"/>
    <property type="match status" value="1"/>
</dbReference>
<dbReference type="GO" id="GO:0006284">
    <property type="term" value="P:base-excision repair"/>
    <property type="evidence" value="ECO:0007669"/>
    <property type="project" value="InterPro"/>
</dbReference>
<keyword evidence="6" id="KW-0540">Nuclease</keyword>
<dbReference type="InterPro" id="IPR023170">
    <property type="entry name" value="HhH_base_excis_C"/>
</dbReference>
<evidence type="ECO:0000313" key="7">
    <source>
        <dbReference type="Proteomes" id="UP000250166"/>
    </source>
</evidence>
<dbReference type="GO" id="GO:0140078">
    <property type="term" value="F:class I DNA-(apurinic or apyrimidinic site) endonuclease activity"/>
    <property type="evidence" value="ECO:0007669"/>
    <property type="project" value="UniProtKB-EC"/>
</dbReference>
<dbReference type="GO" id="GO:0051539">
    <property type="term" value="F:4 iron, 4 sulfur cluster binding"/>
    <property type="evidence" value="ECO:0007669"/>
    <property type="project" value="UniProtKB-KW"/>
</dbReference>
<keyword evidence="6" id="KW-0255">Endonuclease</keyword>
<dbReference type="GO" id="GO:0046872">
    <property type="term" value="F:metal ion binding"/>
    <property type="evidence" value="ECO:0007669"/>
    <property type="project" value="UniProtKB-KW"/>
</dbReference>
<evidence type="ECO:0000256" key="4">
    <source>
        <dbReference type="ARBA" id="ARBA00023014"/>
    </source>
</evidence>
<dbReference type="InterPro" id="IPR011257">
    <property type="entry name" value="DNA_glycosylase"/>
</dbReference>
<gene>
    <name evidence="6" type="ORF">NCTC13102_00150</name>
</gene>
<protein>
    <submittedName>
        <fullName evidence="6">Endonuclease III</fullName>
        <ecNumber evidence="6">4.2.99.18</ecNumber>
    </submittedName>
</protein>
<feature type="domain" description="HhH-GPD" evidence="5">
    <location>
        <begin position="38"/>
        <end position="183"/>
    </location>
</feature>
<sequence>MESLWILERLKGLDLLKDRDVWWWPNALSFEVVIGAVLTQNTKWENVEKSLQNLKVARILSDDDEESLHNLALCQSIENHIIASGFYRQKSSRLIALARAMQSDFGDFGGFCDNVEREWLLLQKGIGFESADSILNYACGREVMVVDKYSFRLLQQLGIEIYEYNELQSWFMDLALGDLHRLYKDMPLAQIYARYHGKIVEFSKRKMRLENENL</sequence>
<dbReference type="AlphaFoldDB" id="A0A2X3DCY0"/>
<evidence type="ECO:0000313" key="6">
    <source>
        <dbReference type="EMBL" id="SQB97419.1"/>
    </source>
</evidence>
<dbReference type="CDD" id="cd00056">
    <property type="entry name" value="ENDO3c"/>
    <property type="match status" value="1"/>
</dbReference>
<dbReference type="PANTHER" id="PTHR10359">
    <property type="entry name" value="A/G-SPECIFIC ADENINE GLYCOSYLASE/ENDONUCLEASE III"/>
    <property type="match status" value="1"/>
</dbReference>
<dbReference type="PANTHER" id="PTHR10359:SF19">
    <property type="entry name" value="DNA REPAIR GLYCOSYLASE MJ1434-RELATED"/>
    <property type="match status" value="1"/>
</dbReference>
<dbReference type="PIRSF" id="PIRSF001435">
    <property type="entry name" value="Nth"/>
    <property type="match status" value="1"/>
</dbReference>
<dbReference type="EMBL" id="UAWL01000006">
    <property type="protein sequence ID" value="SQB97419.1"/>
    <property type="molecule type" value="Genomic_DNA"/>
</dbReference>
<dbReference type="Pfam" id="PF00730">
    <property type="entry name" value="HhH-GPD"/>
    <property type="match status" value="1"/>
</dbReference>
<proteinExistence type="predicted"/>
<organism evidence="6 7">
    <name type="scientific">Helicobacter fennelliae</name>
    <dbReference type="NCBI Taxonomy" id="215"/>
    <lineage>
        <taxon>Bacteria</taxon>
        <taxon>Pseudomonadati</taxon>
        <taxon>Campylobacterota</taxon>
        <taxon>Epsilonproteobacteria</taxon>
        <taxon>Campylobacterales</taxon>
        <taxon>Helicobacteraceae</taxon>
        <taxon>Helicobacter</taxon>
    </lineage>
</organism>
<keyword evidence="3" id="KW-0408">Iron</keyword>
<keyword evidence="6" id="KW-0378">Hydrolase</keyword>
<dbReference type="NCBIfam" id="NF010494">
    <property type="entry name" value="PRK13913.1"/>
    <property type="match status" value="1"/>
</dbReference>
<evidence type="ECO:0000259" key="5">
    <source>
        <dbReference type="SMART" id="SM00478"/>
    </source>
</evidence>
<keyword evidence="4" id="KW-0411">Iron-sulfur</keyword>
<keyword evidence="2" id="KW-0479">Metal-binding</keyword>
<accession>A0A2X3DCY0</accession>